<organism evidence="1">
    <name type="scientific">bioreactor metagenome</name>
    <dbReference type="NCBI Taxonomy" id="1076179"/>
    <lineage>
        <taxon>unclassified sequences</taxon>
        <taxon>metagenomes</taxon>
        <taxon>ecological metagenomes</taxon>
    </lineage>
</organism>
<dbReference type="EMBL" id="VSSQ01117736">
    <property type="protein sequence ID" value="MPN52034.1"/>
    <property type="molecule type" value="Genomic_DNA"/>
</dbReference>
<evidence type="ECO:0000313" key="1">
    <source>
        <dbReference type="EMBL" id="MPN52034.1"/>
    </source>
</evidence>
<dbReference type="AlphaFoldDB" id="A0A645IUF5"/>
<comment type="caution">
    <text evidence="1">The sequence shown here is derived from an EMBL/GenBank/DDBJ whole genome shotgun (WGS) entry which is preliminary data.</text>
</comment>
<name>A0A645IUF5_9ZZZZ</name>
<protein>
    <submittedName>
        <fullName evidence="1">Uncharacterized protein</fullName>
    </submittedName>
</protein>
<sequence length="73" mass="8001">MAARGERPNHHPAAFAVIIADGDHIAAAVAEQFGVIGVGQPDRRVFLQLFRGRGIFLAHRDHFAAGMFSHRLQ</sequence>
<reference evidence="1" key="1">
    <citation type="submission" date="2019-08" db="EMBL/GenBank/DDBJ databases">
        <authorList>
            <person name="Kucharzyk K."/>
            <person name="Murdoch R.W."/>
            <person name="Higgins S."/>
            <person name="Loffler F."/>
        </authorList>
    </citation>
    <scope>NUCLEOTIDE SEQUENCE</scope>
</reference>
<gene>
    <name evidence="1" type="ORF">SDC9_199686</name>
</gene>
<accession>A0A645IUF5</accession>
<proteinExistence type="predicted"/>